<dbReference type="GO" id="GO:0005507">
    <property type="term" value="F:copper ion binding"/>
    <property type="evidence" value="ECO:0007669"/>
    <property type="project" value="InterPro"/>
</dbReference>
<dbReference type="PANTHER" id="PTHR43520">
    <property type="entry name" value="ATP7, ISOFORM B"/>
    <property type="match status" value="1"/>
</dbReference>
<evidence type="ECO:0000313" key="21">
    <source>
        <dbReference type="EnsemblMetazoa" id="RPRC000180-PA"/>
    </source>
</evidence>
<dbReference type="STRING" id="13249.T1H843"/>
<feature type="transmembrane region" description="Helical" evidence="18">
    <location>
        <begin position="406"/>
        <end position="431"/>
    </location>
</feature>
<reference evidence="21" key="1">
    <citation type="submission" date="2015-05" db="UniProtKB">
        <authorList>
            <consortium name="EnsemblMetazoa"/>
        </authorList>
    </citation>
    <scope>IDENTIFICATION</scope>
</reference>
<dbReference type="HOGENOM" id="CLU_248998_0_0_1"/>
<dbReference type="GO" id="GO:0043682">
    <property type="term" value="F:P-type divalent copper transporter activity"/>
    <property type="evidence" value="ECO:0007669"/>
    <property type="project" value="TreeGrafter"/>
</dbReference>
<dbReference type="FunFam" id="2.70.150.10:FF:000002">
    <property type="entry name" value="Copper-transporting ATPase 1, putative"/>
    <property type="match status" value="1"/>
</dbReference>
<evidence type="ECO:0000259" key="20">
    <source>
        <dbReference type="PROSITE" id="PS50846"/>
    </source>
</evidence>
<dbReference type="GO" id="GO:0005524">
    <property type="term" value="F:ATP binding"/>
    <property type="evidence" value="ECO:0007669"/>
    <property type="project" value="UniProtKB-KW"/>
</dbReference>
<dbReference type="OMA" id="NAMTEHE"/>
<dbReference type="PANTHER" id="PTHR43520:SF8">
    <property type="entry name" value="P-TYPE CU(+) TRANSPORTER"/>
    <property type="match status" value="1"/>
</dbReference>
<dbReference type="Gene3D" id="2.70.150.10">
    <property type="entry name" value="Calcium-transporting ATPase, cytoplasmic transduction domain A"/>
    <property type="match status" value="1"/>
</dbReference>
<dbReference type="Proteomes" id="UP000015103">
    <property type="component" value="Unassembled WGS sequence"/>
</dbReference>
<evidence type="ECO:0000256" key="7">
    <source>
        <dbReference type="ARBA" id="ARBA00022737"/>
    </source>
</evidence>
<dbReference type="InterPro" id="IPR059000">
    <property type="entry name" value="ATPase_P-type_domA"/>
</dbReference>
<evidence type="ECO:0000256" key="17">
    <source>
        <dbReference type="SAM" id="MobiDB-lite"/>
    </source>
</evidence>
<evidence type="ECO:0000313" key="22">
    <source>
        <dbReference type="Proteomes" id="UP000015103"/>
    </source>
</evidence>
<sequence>MTRWIPLKSSDDEDGEEEKEKVIVGIQGMTCQSCVKNIQNTIGMRVGVISIKVNLGKKNGEIFYNPCATSPAELKDAIEDMGFDATLPEEEKGVTLNVEGMTCQSCVRNIEGNISQKDGIVNIKVSLENKMAYVTFKPHILSAQEICDAIEDMGFDASLTLLNNTNSFSELSKAKANDANKSDGSSIKRNCEKTSTVTQVNIDNNLDRCVIHIKGMTCASCVSAIERHCYKIPGVQNILIALLAAKAEVKYNSSQVLPDEIASSITELGFPSEVLSEEESFEGHIAIKIGGMTCASCVNKIESSVAKLKGITSAKVALTTQRGTFLFNPVETGARDIVEAIEKLGFTASVISNKDKDAGSYLDHRETIRQWRRSFIISLMFGGPCIVAMFYFMFEMSYRHISHDDMTYLFPGLSLENGLMFIFSTPVQFFGGWHFHKAAIKAVRHGTTNMDVLVSLATTISYIYSVIVLLFAIGFGHRYSPVTFFDTPPMLFVFISLGRWLESIAKGKTSEALSKLLSLKPTEAQLVTIGPDFEILSEKTISVDLVQRGDVLKVVPGAKVPVDGKVIFGNSRCDESLITGESMPVVKKKGAVVISGSINQSGLILMVATHTGESTTLAQIVKLVEEAQTSKAPIQQLADRIASYFVPFEESKHGFSNEEVIFQFAFRCALSVFAIACPCALGLATPTAVMVGTGVGALNGILIKGAEALENAHKVQCVVFDKTGTITQGKPKVLIGNREWLRRNAIHLPSVADYLMSVEEDLGHTAVLCAINGVLVSMWSVTDTVKPEAHLAVYTLKRRGLQVILLTGDNRKTAVAIAKEVGISRVFAEVLPSHKVAKIQQLQEKNLIVAMVGDGVNDSPALAQANVGIAIASGTDVAVEAADVVLMRNDLLDVIGCLDLSRKTVKRIRYNFFFASVYNLVGIPLAAGAFSSFGLTLVPWMSSAAMAMSSVSVVVSSLLLKLYKKPTRASLTTSEYELAVSACEKEINVSIHRGLDDIDRPSPSQSASSSISRFFTWPKQEPDGHLLSAEDGDEADLGLESYRYTKFDDVVLLPSVVKTMATTTKDTPQQFCVRWNSYQSNLQSAFPKLLTNEHFVDVTLACESRMVKCHKVVLSACSAYFEKLLVQNPCQHPIIFMKDMKYWEVQALVDFMYKGEVNVTQDELASLLKAAEALEVRGLCGQGEPGAQKLTIPRVTDSSNDSANQKKRRTEGETSNEPSNNNNQLNNNNLTQPNGDFSSSNNNNQTPTSTVNTTDQLKSNEHSLSSTPVNSSVKNETSLADNGLFEDLDDDFYQDDNSLQIDETGSAYSLNAAGPSVQLDSSPEGSNWNLNNGYPNVILTETLSSSNFSTPSPNNNETPGKIQRIRRSDAELLSAADSICKGMTFQKASQMFNIPMSTIRFYMARKGMLPSRRRGRRISQGMEPSPGQSGVVMGGGMGGSVSMGGQQQTQPQQPPPMTSPQPQQQQQQHHSSPLSYSPMSNLQLPYFKPEPSGY</sequence>
<dbReference type="GO" id="GO:0016887">
    <property type="term" value="F:ATP hydrolysis activity"/>
    <property type="evidence" value="ECO:0007669"/>
    <property type="project" value="InterPro"/>
</dbReference>
<evidence type="ECO:0000256" key="16">
    <source>
        <dbReference type="ARBA" id="ARBA00023136"/>
    </source>
</evidence>
<dbReference type="InterPro" id="IPR036412">
    <property type="entry name" value="HAD-like_sf"/>
</dbReference>
<dbReference type="Gene3D" id="3.30.70.100">
    <property type="match status" value="4"/>
</dbReference>
<evidence type="ECO:0000256" key="10">
    <source>
        <dbReference type="ARBA" id="ARBA00022840"/>
    </source>
</evidence>
<dbReference type="InterPro" id="IPR023299">
    <property type="entry name" value="ATPase_P-typ_cyto_dom_N"/>
</dbReference>
<keyword evidence="6" id="KW-0479">Metal-binding</keyword>
<dbReference type="InterPro" id="IPR000210">
    <property type="entry name" value="BTB/POZ_dom"/>
</dbReference>
<feature type="region of interest" description="Disordered" evidence="17">
    <location>
        <begin position="1185"/>
        <end position="1275"/>
    </location>
</feature>
<dbReference type="EnsemblMetazoa" id="RPRC000180-RA">
    <property type="protein sequence ID" value="RPRC000180-PA"/>
    <property type="gene ID" value="RPRC000180"/>
</dbReference>
<feature type="transmembrane region" description="Helical" evidence="18">
    <location>
        <begin position="910"/>
        <end position="931"/>
    </location>
</feature>
<dbReference type="InterPro" id="IPR036163">
    <property type="entry name" value="HMA_dom_sf"/>
</dbReference>
<dbReference type="GO" id="GO:0006878">
    <property type="term" value="P:intracellular copper ion homeostasis"/>
    <property type="evidence" value="ECO:0007669"/>
    <property type="project" value="TreeGrafter"/>
</dbReference>
<dbReference type="SUPFAM" id="SSF56784">
    <property type="entry name" value="HAD-like"/>
    <property type="match status" value="1"/>
</dbReference>
<dbReference type="CDD" id="cd18315">
    <property type="entry name" value="BTB_POZ_BAB-like"/>
    <property type="match status" value="1"/>
</dbReference>
<keyword evidence="15" id="KW-0406">Ion transport</keyword>
<dbReference type="GO" id="GO:0060003">
    <property type="term" value="P:copper ion export"/>
    <property type="evidence" value="ECO:0007669"/>
    <property type="project" value="TreeGrafter"/>
</dbReference>
<feature type="transmembrane region" description="Helical" evidence="18">
    <location>
        <begin position="452"/>
        <end position="476"/>
    </location>
</feature>
<dbReference type="Pfam" id="PF05225">
    <property type="entry name" value="HTH_psq"/>
    <property type="match status" value="1"/>
</dbReference>
<dbReference type="PROSITE" id="PS50097">
    <property type="entry name" value="BTB"/>
    <property type="match status" value="1"/>
</dbReference>
<dbReference type="GO" id="GO:0003677">
    <property type="term" value="F:DNA binding"/>
    <property type="evidence" value="ECO:0007669"/>
    <property type="project" value="InterPro"/>
</dbReference>
<evidence type="ECO:0000256" key="9">
    <source>
        <dbReference type="ARBA" id="ARBA00022796"/>
    </source>
</evidence>
<dbReference type="EMBL" id="ACPB03004976">
    <property type="status" value="NOT_ANNOTATED_CDS"/>
    <property type="molecule type" value="Genomic_DNA"/>
</dbReference>
<keyword evidence="5 18" id="KW-0812">Transmembrane</keyword>
<dbReference type="PRINTS" id="PR00119">
    <property type="entry name" value="CATATPASE"/>
</dbReference>
<dbReference type="NCBIfam" id="TIGR01494">
    <property type="entry name" value="ATPase_P-type"/>
    <property type="match status" value="2"/>
</dbReference>
<comment type="similarity">
    <text evidence="2">Belongs to the cation transport ATPase (P-type) (TC 3.A.3) family. Type IB subfamily.</text>
</comment>
<keyword evidence="8" id="KW-0547">Nucleotide-binding</keyword>
<feature type="compositionally biased region" description="Polar residues" evidence="17">
    <location>
        <begin position="1262"/>
        <end position="1275"/>
    </location>
</feature>
<dbReference type="Pfam" id="PF00651">
    <property type="entry name" value="BTB"/>
    <property type="match status" value="1"/>
</dbReference>
<dbReference type="CDD" id="cd00371">
    <property type="entry name" value="HMA"/>
    <property type="match status" value="4"/>
</dbReference>
<feature type="domain" description="HMA" evidence="20">
    <location>
        <begin position="20"/>
        <end position="86"/>
    </location>
</feature>
<evidence type="ECO:0000256" key="4">
    <source>
        <dbReference type="ARBA" id="ARBA00022448"/>
    </source>
</evidence>
<dbReference type="FunCoup" id="T1H843">
    <property type="interactions" value="1084"/>
</dbReference>
<feature type="region of interest" description="Disordered" evidence="17">
    <location>
        <begin position="1410"/>
        <end position="1494"/>
    </location>
</feature>
<evidence type="ECO:0000256" key="2">
    <source>
        <dbReference type="ARBA" id="ARBA00006024"/>
    </source>
</evidence>
<dbReference type="InterPro" id="IPR023214">
    <property type="entry name" value="HAD_sf"/>
</dbReference>
<dbReference type="SMART" id="SM00225">
    <property type="entry name" value="BTB"/>
    <property type="match status" value="1"/>
</dbReference>
<dbReference type="SUPFAM" id="SSF81653">
    <property type="entry name" value="Calcium ATPase, transduction domain A"/>
    <property type="match status" value="1"/>
</dbReference>
<evidence type="ECO:0000256" key="5">
    <source>
        <dbReference type="ARBA" id="ARBA00022692"/>
    </source>
</evidence>
<evidence type="ECO:0000259" key="19">
    <source>
        <dbReference type="PROSITE" id="PS50097"/>
    </source>
</evidence>
<name>T1H843_RHOPR</name>
<dbReference type="InterPro" id="IPR011333">
    <property type="entry name" value="SKP1/BTB/POZ_sf"/>
</dbReference>
<feature type="transmembrane region" description="Helical" evidence="18">
    <location>
        <begin position="482"/>
        <end position="501"/>
    </location>
</feature>
<keyword evidence="12" id="KW-1278">Translocase</keyword>
<dbReference type="CDD" id="cd02094">
    <property type="entry name" value="P-type_ATPase_Cu-like"/>
    <property type="match status" value="1"/>
</dbReference>
<dbReference type="PROSITE" id="PS50846">
    <property type="entry name" value="HMA_2"/>
    <property type="match status" value="4"/>
</dbReference>
<dbReference type="SUPFAM" id="SSF55008">
    <property type="entry name" value="HMA, heavy metal-associated domain"/>
    <property type="match status" value="4"/>
</dbReference>
<dbReference type="Pfam" id="PF00403">
    <property type="entry name" value="HMA"/>
    <property type="match status" value="4"/>
</dbReference>
<dbReference type="GO" id="GO:0015677">
    <property type="term" value="P:copper ion import"/>
    <property type="evidence" value="ECO:0007669"/>
    <property type="project" value="TreeGrafter"/>
</dbReference>
<dbReference type="Pfam" id="PF00702">
    <property type="entry name" value="Hydrolase"/>
    <property type="match status" value="1"/>
</dbReference>
<dbReference type="Gene3D" id="3.40.1110.10">
    <property type="entry name" value="Calcium-transporting ATPase, cytoplasmic domain N"/>
    <property type="match status" value="1"/>
</dbReference>
<evidence type="ECO:0000256" key="13">
    <source>
        <dbReference type="ARBA" id="ARBA00022989"/>
    </source>
</evidence>
<feature type="compositionally biased region" description="Low complexity" evidence="17">
    <location>
        <begin position="1460"/>
        <end position="1473"/>
    </location>
</feature>
<evidence type="ECO:0000256" key="11">
    <source>
        <dbReference type="ARBA" id="ARBA00022842"/>
    </source>
</evidence>
<evidence type="ECO:0000256" key="6">
    <source>
        <dbReference type="ARBA" id="ARBA00022723"/>
    </source>
</evidence>
<dbReference type="FunFam" id="3.30.70.100:FF:000001">
    <property type="entry name" value="ATPase copper transporting beta"/>
    <property type="match status" value="4"/>
</dbReference>
<feature type="domain" description="HMA" evidence="20">
    <location>
        <begin position="283"/>
        <end position="349"/>
    </location>
</feature>
<dbReference type="VEuPathDB" id="VectorBase:RPRC000180"/>
<keyword evidence="11" id="KW-0460">Magnesium</keyword>
<evidence type="ECO:0000256" key="3">
    <source>
        <dbReference type="ARBA" id="ARBA00012517"/>
    </source>
</evidence>
<dbReference type="InterPro" id="IPR006122">
    <property type="entry name" value="HMA_Cu_ion-bd"/>
</dbReference>
<dbReference type="PRINTS" id="PR00942">
    <property type="entry name" value="CUATPASEI"/>
</dbReference>
<evidence type="ECO:0000256" key="8">
    <source>
        <dbReference type="ARBA" id="ARBA00022741"/>
    </source>
</evidence>
<keyword evidence="14" id="KW-0186">Copper</keyword>
<protein>
    <recommendedName>
        <fullName evidence="3">P-type Cu(+) transporter</fullName>
        <ecNumber evidence="3">7.2.2.8</ecNumber>
    </recommendedName>
</protein>
<dbReference type="InterPro" id="IPR008250">
    <property type="entry name" value="ATPase_P-typ_transduc_dom_A_sf"/>
</dbReference>
<dbReference type="Gene3D" id="3.30.710.10">
    <property type="entry name" value="Potassium Channel Kv1.1, Chain A"/>
    <property type="match status" value="1"/>
</dbReference>
<dbReference type="GO" id="GO:0005886">
    <property type="term" value="C:plasma membrane"/>
    <property type="evidence" value="ECO:0007669"/>
    <property type="project" value="TreeGrafter"/>
</dbReference>
<keyword evidence="7" id="KW-0677">Repeat</keyword>
<feature type="domain" description="BTB" evidence="19">
    <location>
        <begin position="1096"/>
        <end position="1161"/>
    </location>
</feature>
<keyword evidence="16 18" id="KW-0472">Membrane</keyword>
<evidence type="ECO:0000256" key="12">
    <source>
        <dbReference type="ARBA" id="ARBA00022967"/>
    </source>
</evidence>
<dbReference type="InterPro" id="IPR018303">
    <property type="entry name" value="ATPase_P-typ_P_site"/>
</dbReference>
<organism evidence="21 22">
    <name type="scientific">Rhodnius prolixus</name>
    <name type="common">Triatomid bug</name>
    <dbReference type="NCBI Taxonomy" id="13249"/>
    <lineage>
        <taxon>Eukaryota</taxon>
        <taxon>Metazoa</taxon>
        <taxon>Ecdysozoa</taxon>
        <taxon>Arthropoda</taxon>
        <taxon>Hexapoda</taxon>
        <taxon>Insecta</taxon>
        <taxon>Pterygota</taxon>
        <taxon>Neoptera</taxon>
        <taxon>Paraneoptera</taxon>
        <taxon>Hemiptera</taxon>
        <taxon>Heteroptera</taxon>
        <taxon>Panheteroptera</taxon>
        <taxon>Cimicomorpha</taxon>
        <taxon>Reduviidae</taxon>
        <taxon>Triatominae</taxon>
        <taxon>Rhodnius</taxon>
    </lineage>
</organism>
<dbReference type="Gene3D" id="3.40.50.1000">
    <property type="entry name" value="HAD superfamily/HAD-like"/>
    <property type="match status" value="2"/>
</dbReference>
<proteinExistence type="inferred from homology"/>
<dbReference type="FunFam" id="3.40.50.1000:FF:000031">
    <property type="entry name" value="Probable copper-transporting ATPase HMA5"/>
    <property type="match status" value="1"/>
</dbReference>
<dbReference type="GO" id="GO:0140581">
    <property type="term" value="F:P-type monovalent copper transporter activity"/>
    <property type="evidence" value="ECO:0007669"/>
    <property type="project" value="UniProtKB-EC"/>
</dbReference>
<keyword evidence="10" id="KW-0067">ATP-binding</keyword>
<dbReference type="InterPro" id="IPR001757">
    <property type="entry name" value="P_typ_ATPase"/>
</dbReference>
<dbReference type="EC" id="7.2.2.8" evidence="3"/>
<dbReference type="InterPro" id="IPR006121">
    <property type="entry name" value="HMA_dom"/>
</dbReference>
<evidence type="ECO:0000256" key="14">
    <source>
        <dbReference type="ARBA" id="ARBA00023008"/>
    </source>
</evidence>
<feature type="domain" description="HMA" evidence="20">
    <location>
        <begin position="207"/>
        <end position="273"/>
    </location>
</feature>
<keyword evidence="9" id="KW-0187">Copper transport</keyword>
<dbReference type="eggNOG" id="KOG0207">
    <property type="taxonomic scope" value="Eukaryota"/>
</dbReference>
<feature type="compositionally biased region" description="Polar residues" evidence="17">
    <location>
        <begin position="1474"/>
        <end position="1483"/>
    </location>
</feature>
<comment type="subcellular location">
    <subcellularLocation>
        <location evidence="1">Golgi apparatus</location>
        <location evidence="1">trans-Golgi network membrane</location>
        <topology evidence="1">Multi-pass membrane protein</topology>
    </subcellularLocation>
</comment>
<dbReference type="PROSITE" id="PS00154">
    <property type="entry name" value="ATPASE_E1_E2"/>
    <property type="match status" value="1"/>
</dbReference>
<keyword evidence="13 18" id="KW-1133">Transmembrane helix</keyword>
<dbReference type="InParanoid" id="T1H843"/>
<feature type="domain" description="HMA" evidence="20">
    <location>
        <begin position="92"/>
        <end position="158"/>
    </location>
</feature>
<dbReference type="InterPro" id="IPR007889">
    <property type="entry name" value="HTH_Psq"/>
</dbReference>
<evidence type="ECO:0000256" key="18">
    <source>
        <dbReference type="SAM" id="Phobius"/>
    </source>
</evidence>
<keyword evidence="22" id="KW-1185">Reference proteome</keyword>
<dbReference type="InterPro" id="IPR017969">
    <property type="entry name" value="Heavy-metal-associated_CS"/>
</dbReference>
<accession>T1H843</accession>
<feature type="transmembrane region" description="Helical" evidence="18">
    <location>
        <begin position="375"/>
        <end position="394"/>
    </location>
</feature>
<evidence type="ECO:0000256" key="15">
    <source>
        <dbReference type="ARBA" id="ARBA00023065"/>
    </source>
</evidence>
<feature type="compositionally biased region" description="Low complexity" evidence="17">
    <location>
        <begin position="1213"/>
        <end position="1254"/>
    </location>
</feature>
<dbReference type="NCBIfam" id="TIGR00003">
    <property type="entry name" value="copper ion binding protein"/>
    <property type="match status" value="4"/>
</dbReference>
<dbReference type="SUPFAM" id="SSF54695">
    <property type="entry name" value="POZ domain"/>
    <property type="match status" value="1"/>
</dbReference>
<feature type="compositionally biased region" description="Gly residues" evidence="17">
    <location>
        <begin position="1432"/>
        <end position="1442"/>
    </location>
</feature>
<dbReference type="PROSITE" id="PS01047">
    <property type="entry name" value="HMA_1"/>
    <property type="match status" value="3"/>
</dbReference>
<dbReference type="GO" id="GO:0005802">
    <property type="term" value="C:trans-Golgi network"/>
    <property type="evidence" value="ECO:0007669"/>
    <property type="project" value="UniProtKB-ARBA"/>
</dbReference>
<keyword evidence="4" id="KW-0813">Transport</keyword>
<dbReference type="Pfam" id="PF00122">
    <property type="entry name" value="E1-E2_ATPase"/>
    <property type="match status" value="1"/>
</dbReference>
<evidence type="ECO:0000256" key="1">
    <source>
        <dbReference type="ARBA" id="ARBA00004166"/>
    </source>
</evidence>